<protein>
    <submittedName>
        <fullName evidence="1">Uncharacterized protein</fullName>
    </submittedName>
</protein>
<proteinExistence type="predicted"/>
<evidence type="ECO:0000313" key="2">
    <source>
        <dbReference type="Proteomes" id="UP000299102"/>
    </source>
</evidence>
<name>A0A4C1ZUL7_EUMVA</name>
<keyword evidence="2" id="KW-1185">Reference proteome</keyword>
<accession>A0A4C1ZUL7</accession>
<dbReference type="Proteomes" id="UP000299102">
    <property type="component" value="Unassembled WGS sequence"/>
</dbReference>
<sequence>MIQGAGRGSTPADRALAQEVRPQTLTLISPVAGRPRSLISRTFDPKTLLHITAHISGAVYSFNKAFAQLQIFIAVRLPFAQQRR</sequence>
<dbReference type="AlphaFoldDB" id="A0A4C1ZUL7"/>
<organism evidence="1 2">
    <name type="scientific">Eumeta variegata</name>
    <name type="common">Bagworm moth</name>
    <name type="synonym">Eumeta japonica</name>
    <dbReference type="NCBI Taxonomy" id="151549"/>
    <lineage>
        <taxon>Eukaryota</taxon>
        <taxon>Metazoa</taxon>
        <taxon>Ecdysozoa</taxon>
        <taxon>Arthropoda</taxon>
        <taxon>Hexapoda</taxon>
        <taxon>Insecta</taxon>
        <taxon>Pterygota</taxon>
        <taxon>Neoptera</taxon>
        <taxon>Endopterygota</taxon>
        <taxon>Lepidoptera</taxon>
        <taxon>Glossata</taxon>
        <taxon>Ditrysia</taxon>
        <taxon>Tineoidea</taxon>
        <taxon>Psychidae</taxon>
        <taxon>Oiketicinae</taxon>
        <taxon>Eumeta</taxon>
    </lineage>
</organism>
<dbReference type="EMBL" id="BGZK01002106">
    <property type="protein sequence ID" value="GBP90719.1"/>
    <property type="molecule type" value="Genomic_DNA"/>
</dbReference>
<reference evidence="1 2" key="1">
    <citation type="journal article" date="2019" name="Commun. Biol.">
        <title>The bagworm genome reveals a unique fibroin gene that provides high tensile strength.</title>
        <authorList>
            <person name="Kono N."/>
            <person name="Nakamura H."/>
            <person name="Ohtoshi R."/>
            <person name="Tomita M."/>
            <person name="Numata K."/>
            <person name="Arakawa K."/>
        </authorList>
    </citation>
    <scope>NUCLEOTIDE SEQUENCE [LARGE SCALE GENOMIC DNA]</scope>
</reference>
<evidence type="ECO:0000313" key="1">
    <source>
        <dbReference type="EMBL" id="GBP90719.1"/>
    </source>
</evidence>
<gene>
    <name evidence="1" type="ORF">EVAR_64300_1</name>
</gene>
<comment type="caution">
    <text evidence="1">The sequence shown here is derived from an EMBL/GenBank/DDBJ whole genome shotgun (WGS) entry which is preliminary data.</text>
</comment>